<keyword evidence="1" id="KW-1133">Transmembrane helix</keyword>
<reference evidence="2" key="1">
    <citation type="journal article" date="2020" name="mSystems">
        <title>Genome- and Community-Level Interaction Insights into Carbon Utilization and Element Cycling Functions of Hydrothermarchaeota in Hydrothermal Sediment.</title>
        <authorList>
            <person name="Zhou Z."/>
            <person name="Liu Y."/>
            <person name="Xu W."/>
            <person name="Pan J."/>
            <person name="Luo Z.H."/>
            <person name="Li M."/>
        </authorList>
    </citation>
    <scope>NUCLEOTIDE SEQUENCE [LARGE SCALE GENOMIC DNA]</scope>
    <source>
        <strain evidence="2">SpSt-16</strain>
    </source>
</reference>
<comment type="caution">
    <text evidence="2">The sequence shown here is derived from an EMBL/GenBank/DDBJ whole genome shotgun (WGS) entry which is preliminary data.</text>
</comment>
<dbReference type="AlphaFoldDB" id="A0A7C2ZP17"/>
<gene>
    <name evidence="2" type="ORF">ENO77_04805</name>
</gene>
<sequence>MRTILRKGASEAVGAVIAFTILSLTMLYIIMNLLSLSVTVGEVSSVPTDYLSEKLVPYYSGNTLVVKNVGSTISRISYVVIVDSNLNKYIVNANQSDICSISPSTTLAPGSYAQIACTGYYTAVAIVTRSGRVFAVDPELYAVILERQRGIPMQSVYSGIMFTSTSGILRFLENKTMMVSGAINTAVRMDLRINSSGAIEADLNASLVIIGKNPSNNKLNLLVVGRGTPGSYINVSGSVLELDRDAVYRYRLKIENFTGDITGARLGINPCYVNTGSFCRIQMDGQADRIVLYSASSVLEDTVGLDPYVFVGDLDNNGNTEIVFVTQDFTTGKSSSVNDRLSMDSQNVYVDSSAMPIRIVFTETPIDSSKYSYAILSIRLFFWDNSEDDIKDNDNRVVLRAGIYSSQNGTFAYSTYLSYYELSRYRNVKPFSTSYITKDFTVYIPNTGEKYYVAVELLDPFHNESGKNDADLILGIEYIGIALAGR</sequence>
<proteinExistence type="predicted"/>
<protein>
    <submittedName>
        <fullName evidence="2">Uncharacterized protein</fullName>
    </submittedName>
</protein>
<organism evidence="2">
    <name type="scientific">Ignisphaera aggregans</name>
    <dbReference type="NCBI Taxonomy" id="334771"/>
    <lineage>
        <taxon>Archaea</taxon>
        <taxon>Thermoproteota</taxon>
        <taxon>Thermoprotei</taxon>
        <taxon>Desulfurococcales</taxon>
        <taxon>Desulfurococcaceae</taxon>
        <taxon>Ignisphaera</taxon>
    </lineage>
</organism>
<name>A0A7C2ZP17_9CREN</name>
<evidence type="ECO:0000256" key="1">
    <source>
        <dbReference type="SAM" id="Phobius"/>
    </source>
</evidence>
<dbReference type="EMBL" id="DSGT01000012">
    <property type="protein sequence ID" value="HEW53459.1"/>
    <property type="molecule type" value="Genomic_DNA"/>
</dbReference>
<accession>A0A7C2ZP17</accession>
<feature type="transmembrane region" description="Helical" evidence="1">
    <location>
        <begin position="12"/>
        <end position="31"/>
    </location>
</feature>
<keyword evidence="1" id="KW-0472">Membrane</keyword>
<keyword evidence="1" id="KW-0812">Transmembrane</keyword>
<evidence type="ECO:0000313" key="2">
    <source>
        <dbReference type="EMBL" id="HEW53459.1"/>
    </source>
</evidence>